<proteinExistence type="predicted"/>
<name>A0A1X9YTZ4_9BACT</name>
<gene>
    <name evidence="1" type="ORF">CA264_13440</name>
</gene>
<keyword evidence="2" id="KW-1185">Reference proteome</keyword>
<accession>A0A1X9YTZ4</accession>
<dbReference type="KEGG" id="pact:CA264_13440"/>
<evidence type="ECO:0000313" key="2">
    <source>
        <dbReference type="Proteomes" id="UP000266292"/>
    </source>
</evidence>
<sequence>MEDVYDELDALKGPFTKKVDVTLSSEDYTEVKGKSYFTTEEKAAAAIPEFLNEAYSHLENGSTVRVTYNKLMFPGYNSSVSEVEKYTAVAEDYDFTGESHDNFNSAGDLVKLLEHKYPDAVENQLVVLTYDYYQNGATSTVTDSFYFKDGAWRNIYHVSDEDYASVGKRSDFSSSDDDLLPEYFNKLLSNTVFGAVAGDVKYVSYAYYSNKTTTQQVLGMVYNGSEWVKVNPEAVEEAVLQLKKKQGTWVPDLTKSYTLVADDYVWISKQPELGTQPQRDNLGDPKYLNFYQSWAGNDNYWSDEDVLVALSGFLKNKFPNEEVGQKFEVTYAYYKSGNKTNTVTLIKRESGDYTLAEEGE</sequence>
<reference evidence="2" key="1">
    <citation type="submission" date="2017-05" db="EMBL/GenBank/DDBJ databases">
        <authorList>
            <person name="Ray J."/>
            <person name="Price M."/>
            <person name="Deutschbauer A."/>
        </authorList>
    </citation>
    <scope>NUCLEOTIDE SEQUENCE [LARGE SCALE GENOMIC DNA]</scope>
    <source>
        <strain evidence="2">DSM 19842</strain>
    </source>
</reference>
<evidence type="ECO:0000313" key="1">
    <source>
        <dbReference type="EMBL" id="ARS36357.1"/>
    </source>
</evidence>
<dbReference type="EMBL" id="CP021235">
    <property type="protein sequence ID" value="ARS36357.1"/>
    <property type="molecule type" value="Genomic_DNA"/>
</dbReference>
<dbReference type="OrthoDB" id="1013052at2"/>
<dbReference type="STRING" id="709015.GCA_000472485_02727"/>
<dbReference type="AlphaFoldDB" id="A0A1X9YTZ4"/>
<protein>
    <submittedName>
        <fullName evidence="1">Uncharacterized protein</fullName>
    </submittedName>
</protein>
<dbReference type="Proteomes" id="UP000266292">
    <property type="component" value="Chromosome"/>
</dbReference>
<organism evidence="1 2">
    <name type="scientific">Pontibacter actiniarum</name>
    <dbReference type="NCBI Taxonomy" id="323450"/>
    <lineage>
        <taxon>Bacteria</taxon>
        <taxon>Pseudomonadati</taxon>
        <taxon>Bacteroidota</taxon>
        <taxon>Cytophagia</taxon>
        <taxon>Cytophagales</taxon>
        <taxon>Hymenobacteraceae</taxon>
        <taxon>Pontibacter</taxon>
    </lineage>
</organism>